<name>A0A2S6G291_9GAMM</name>
<comment type="caution">
    <text evidence="4">The sequence shown here is derived from an EMBL/GenBank/DDBJ whole genome shotgun (WGS) entry which is preliminary data.</text>
</comment>
<reference evidence="4 5" key="2">
    <citation type="submission" date="2018-02" db="EMBL/GenBank/DDBJ databases">
        <title>Subsurface microbial communities from deep shales in Ohio and West Virginia, USA.</title>
        <authorList>
            <person name="Wrighton K."/>
        </authorList>
    </citation>
    <scope>NUCLEOTIDE SEQUENCE [LARGE SCALE GENOMIC DNA]</scope>
    <source>
        <strain evidence="4 5">UTICA-S1B9</strain>
    </source>
</reference>
<proteinExistence type="predicted"/>
<feature type="coiled-coil region" evidence="1">
    <location>
        <begin position="298"/>
        <end position="410"/>
    </location>
</feature>
<dbReference type="InterPro" id="IPR021979">
    <property type="entry name" value="DUF3584"/>
</dbReference>
<dbReference type="SUPFAM" id="SSF103657">
    <property type="entry name" value="BAR/IMD domain-like"/>
    <property type="match status" value="1"/>
</dbReference>
<evidence type="ECO:0000313" key="3">
    <source>
        <dbReference type="EMBL" id="PPK49902.1"/>
    </source>
</evidence>
<evidence type="ECO:0000256" key="1">
    <source>
        <dbReference type="SAM" id="Coils"/>
    </source>
</evidence>
<reference evidence="3 6" key="1">
    <citation type="submission" date="2018-02" db="EMBL/GenBank/DDBJ databases">
        <title>Deep subsurface shale carbon reservoir microbial communities from Ohio and West Virginia, USA.</title>
        <authorList>
            <person name="Wrighton K."/>
        </authorList>
    </citation>
    <scope>NUCLEOTIDE SEQUENCE [LARGE SCALE GENOMIC DNA]</scope>
    <source>
        <strain evidence="3 6">UTICA-S1B6</strain>
    </source>
</reference>
<organism evidence="4 5">
    <name type="scientific">Marinobacter persicus</name>
    <dbReference type="NCBI Taxonomy" id="930118"/>
    <lineage>
        <taxon>Bacteria</taxon>
        <taxon>Pseudomonadati</taxon>
        <taxon>Pseudomonadota</taxon>
        <taxon>Gammaproteobacteria</taxon>
        <taxon>Pseudomonadales</taxon>
        <taxon>Marinobacteraceae</taxon>
        <taxon>Marinobacter</taxon>
    </lineage>
</organism>
<evidence type="ECO:0000313" key="5">
    <source>
        <dbReference type="Proteomes" id="UP000239446"/>
    </source>
</evidence>
<keyword evidence="1" id="KW-0175">Coiled coil</keyword>
<dbReference type="InterPro" id="IPR027267">
    <property type="entry name" value="AH/BAR_dom_sf"/>
</dbReference>
<dbReference type="SUPFAM" id="SSF52540">
    <property type="entry name" value="P-loop containing nucleoside triphosphate hydrolases"/>
    <property type="match status" value="1"/>
</dbReference>
<gene>
    <name evidence="4" type="ORF">B0H24_10445</name>
    <name evidence="3" type="ORF">BY455_1435</name>
</gene>
<dbReference type="InterPro" id="IPR027417">
    <property type="entry name" value="P-loop_NTPase"/>
</dbReference>
<dbReference type="EMBL" id="PTIT01000043">
    <property type="protein sequence ID" value="PPK49902.1"/>
    <property type="molecule type" value="Genomic_DNA"/>
</dbReference>
<sequence>MPPICRISHEVGRHNIEPQCMENCMDLPTESYGLENIVLHHSFKKFAGRTVRIECKDRTHVGGTNGAGKTSILHLIPAFYGEEPDRIVSRAGGRDPFVEFYLKSLQSLIIFEYRRHTGLCCAVMYRHQSGKLCYRFVEGGLEDTFFRPDIKEALGNGATNDVIFEALREAGVQMSPMIGTITDYRAIIQRNSKLIKRQPAEARRLRALANDYGLGGPDTRMSHIDRLTHVVLNKNRLLSSFKSMICETMFDSIHINKRPTILHERDLVNDIRSIKEFEREEAAIRECLVKDAERKGIAEQAARTATQLRETVAEQKEIRKELLSQIDRLQTDLETEEVAFNDKDSELSRREVDLGNEIRSLNERLNRTFEQQDEYERKGLPELDQELDNLNEYRQQFQNAKDDHETLTGKVSALESDHIQKIDQINQAFQQAQNERTSRITTAERRLENEKHLYEHGLTTLESDQNKEVASYREERHNKRRELGEQEVRLETQLANPSFTPEEQRQIQEAEGLVAQREDDLHAAARQVTEATNKREQARHDRNTAQTRLEDAEGSVNRLDGEFQALQRQLTPERDSWLAKLREDDPRWGETLGKVINPDLLERSDLSPELIEAASETVMGWRLDYESVPVPPLAATEDQIRARLEEKDAQCQQAQRVYKEAETAAQKSNTIFQDRAREVEQIESRQTLHERQLENAKTALTSVRNAASQAQNERLTAIERELRAIKERLVAFDQETRNTAKHIEDRYAKLRMERKGQWATKEAELTEAIGKARELAAQATEEHEHRIKTLNEAHASRLKDEGVNPEEVRRAREKKDALEKKIQKIEQAQTEIHEYRSWRTREWAKVETWQAECAGYERQLEDVQRKRRGLKNDYEQTKKSFTGKISECKKRVAGIQQAIEEAETILLKFQDADSGTRELPGNLKALTDQLREAYRDLEKLREMVIKAVRKATSVLNKYENTQVYQAWRKLQEYRVSQLPNVGDRYGDDFELSQTESLRLLLEQDLPQLRAALITQFTNAAGELRDYFGGLQQLVREVKQASNQLQRAINTDQQIESISDIEVVLKPRIYEDDSWAPLKNFVESWENWQLSHRTDIPSDELVSDFHQVVNTLRSARIRDDMESMVDMRLQLRENERLVIIRNDNDFLNASSTGLTYLAIMAVFIGMTRYLAPDLSTRITWPIDELGTLSANNISRLASMLEKQNVTMISACPKLDHGLRKFFENKVSIKDGRVNIFGQHNAAQDTGNNKRFAQVARQRQETEDQTHAE</sequence>
<dbReference type="EMBL" id="PTIU01000044">
    <property type="protein sequence ID" value="PPK51578.1"/>
    <property type="molecule type" value="Genomic_DNA"/>
</dbReference>
<dbReference type="AlphaFoldDB" id="A0A2S6G291"/>
<evidence type="ECO:0000313" key="4">
    <source>
        <dbReference type="EMBL" id="PPK51578.1"/>
    </source>
</evidence>
<accession>A0A2S6G291</accession>
<feature type="coiled-coil region" evidence="1">
    <location>
        <begin position="808"/>
        <end position="950"/>
    </location>
</feature>
<feature type="coiled-coil region" evidence="1">
    <location>
        <begin position="637"/>
        <end position="735"/>
    </location>
</feature>
<feature type="region of interest" description="Disordered" evidence="2">
    <location>
        <begin position="528"/>
        <end position="557"/>
    </location>
</feature>
<protein>
    <submittedName>
        <fullName evidence="4">Uncharacterized protein DUF3584</fullName>
    </submittedName>
</protein>
<dbReference type="Proteomes" id="UP000239648">
    <property type="component" value="Unassembled WGS sequence"/>
</dbReference>
<evidence type="ECO:0000313" key="6">
    <source>
        <dbReference type="Proteomes" id="UP000239648"/>
    </source>
</evidence>
<feature type="compositionally biased region" description="Basic and acidic residues" evidence="2">
    <location>
        <begin position="464"/>
        <end position="485"/>
    </location>
</feature>
<dbReference type="Gene3D" id="1.20.1270.60">
    <property type="entry name" value="Arfaptin homology (AH) domain/BAR domain"/>
    <property type="match status" value="1"/>
</dbReference>
<evidence type="ECO:0000256" key="2">
    <source>
        <dbReference type="SAM" id="MobiDB-lite"/>
    </source>
</evidence>
<feature type="region of interest" description="Disordered" evidence="2">
    <location>
        <begin position="462"/>
        <end position="485"/>
    </location>
</feature>
<feature type="compositionally biased region" description="Basic and acidic residues" evidence="2">
    <location>
        <begin position="532"/>
        <end position="551"/>
    </location>
</feature>
<dbReference type="Pfam" id="PF12128">
    <property type="entry name" value="DUF3584"/>
    <property type="match status" value="1"/>
</dbReference>
<dbReference type="OrthoDB" id="9810371at2"/>
<keyword evidence="6" id="KW-1185">Reference proteome</keyword>
<dbReference type="Proteomes" id="UP000239446">
    <property type="component" value="Unassembled WGS sequence"/>
</dbReference>